<dbReference type="InterPro" id="IPR036259">
    <property type="entry name" value="MFS_trans_sf"/>
</dbReference>
<protein>
    <submittedName>
        <fullName evidence="8">Major facilitator superfamily protein</fullName>
    </submittedName>
</protein>
<evidence type="ECO:0000259" key="7">
    <source>
        <dbReference type="PROSITE" id="PS50850"/>
    </source>
</evidence>
<reference evidence="8 9" key="1">
    <citation type="journal article" date="2015" name="Genome Announc.">
        <title>Expanding the biotechnology potential of lactobacilli through comparative genomics of 213 strains and associated genera.</title>
        <authorList>
            <person name="Sun Z."/>
            <person name="Harris H.M."/>
            <person name="McCann A."/>
            <person name="Guo C."/>
            <person name="Argimon S."/>
            <person name="Zhang W."/>
            <person name="Yang X."/>
            <person name="Jeffery I.B."/>
            <person name="Cooney J.C."/>
            <person name="Kagawa T.F."/>
            <person name="Liu W."/>
            <person name="Song Y."/>
            <person name="Salvetti E."/>
            <person name="Wrobel A."/>
            <person name="Rasinkangas P."/>
            <person name="Parkhill J."/>
            <person name="Rea M.C."/>
            <person name="O'Sullivan O."/>
            <person name="Ritari J."/>
            <person name="Douillard F.P."/>
            <person name="Paul Ross R."/>
            <person name="Yang R."/>
            <person name="Briner A.E."/>
            <person name="Felis G.E."/>
            <person name="de Vos W.M."/>
            <person name="Barrangou R."/>
            <person name="Klaenhammer T.R."/>
            <person name="Caufield P.W."/>
            <person name="Cui Y."/>
            <person name="Zhang H."/>
            <person name="O'Toole P.W."/>
        </authorList>
    </citation>
    <scope>NUCLEOTIDE SEQUENCE [LARGE SCALE GENOMIC DNA]</scope>
    <source>
        <strain evidence="8 9">DSM 20634</strain>
    </source>
</reference>
<dbReference type="PANTHER" id="PTHR23508:SF10">
    <property type="entry name" value="CARBOXYLIC ACID TRANSPORTER PROTEIN HOMOLOG"/>
    <property type="match status" value="1"/>
</dbReference>
<feature type="transmembrane region" description="Helical" evidence="6">
    <location>
        <begin position="14"/>
        <end position="38"/>
    </location>
</feature>
<keyword evidence="5 6" id="KW-0472">Membrane</keyword>
<keyword evidence="9" id="KW-1185">Reference proteome</keyword>
<feature type="transmembrane region" description="Helical" evidence="6">
    <location>
        <begin position="168"/>
        <end position="187"/>
    </location>
</feature>
<feature type="domain" description="Major facilitator superfamily (MFS) profile" evidence="7">
    <location>
        <begin position="11"/>
        <end position="415"/>
    </location>
</feature>
<dbReference type="Pfam" id="PF07690">
    <property type="entry name" value="MFS_1"/>
    <property type="match status" value="1"/>
</dbReference>
<dbReference type="GO" id="GO:0046943">
    <property type="term" value="F:carboxylic acid transmembrane transporter activity"/>
    <property type="evidence" value="ECO:0007669"/>
    <property type="project" value="TreeGrafter"/>
</dbReference>
<dbReference type="PANTHER" id="PTHR23508">
    <property type="entry name" value="CARBOXYLIC ACID TRANSPORTER PROTEIN HOMOLOG"/>
    <property type="match status" value="1"/>
</dbReference>
<keyword evidence="3 6" id="KW-0812">Transmembrane</keyword>
<dbReference type="InterPro" id="IPR020846">
    <property type="entry name" value="MFS_dom"/>
</dbReference>
<comment type="caution">
    <text evidence="8">The sequence shown here is derived from an EMBL/GenBank/DDBJ whole genome shotgun (WGS) entry which is preliminary data.</text>
</comment>
<dbReference type="InterPro" id="IPR011701">
    <property type="entry name" value="MFS"/>
</dbReference>
<dbReference type="Gene3D" id="1.20.1250.20">
    <property type="entry name" value="MFS general substrate transporter like domains"/>
    <property type="match status" value="1"/>
</dbReference>
<feature type="transmembrane region" description="Helical" evidence="6">
    <location>
        <begin position="145"/>
        <end position="162"/>
    </location>
</feature>
<dbReference type="RefSeq" id="WP_057777888.1">
    <property type="nucleotide sequence ID" value="NZ_AYYY01000014.1"/>
</dbReference>
<dbReference type="STRING" id="1423813.FC26_GL001007"/>
<evidence type="ECO:0000256" key="2">
    <source>
        <dbReference type="ARBA" id="ARBA00022448"/>
    </source>
</evidence>
<organism evidence="8 9">
    <name type="scientific">Paucilactobacillus vaccinostercus DSM 20634</name>
    <dbReference type="NCBI Taxonomy" id="1423813"/>
    <lineage>
        <taxon>Bacteria</taxon>
        <taxon>Bacillati</taxon>
        <taxon>Bacillota</taxon>
        <taxon>Bacilli</taxon>
        <taxon>Lactobacillales</taxon>
        <taxon>Lactobacillaceae</taxon>
        <taxon>Paucilactobacillus</taxon>
    </lineage>
</organism>
<feature type="transmembrane region" description="Helical" evidence="6">
    <location>
        <begin position="391"/>
        <end position="413"/>
    </location>
</feature>
<dbReference type="Proteomes" id="UP000051733">
    <property type="component" value="Unassembled WGS sequence"/>
</dbReference>
<accession>A0A0R2A4I8</accession>
<name>A0A0R2A4I8_9LACO</name>
<sequence length="422" mass="44960">METMAKDLSYYKPLANAAGIGSMLGSGIIVGLAATISVWQTGLHLTNGQVGILSGALTFAIAFGSLFGARLAESIGLTKVFNSINLMYAIGAGIAMFAPNYTVLLVGIIIAGVASGTDLPISLTVISRDTPDSDMTAKLVSSTQIYWQAGIFISYICSFLVSKMAGATGARIVFAILTVFAIITWLWRSFSGRFRGLHEEAAERIASEKDNNESTVKVSVTSVLFGKSKGKFLSFFFAILIFYIGWNLLANTWGQFQTFMMVKADASQSLATGAGIVLNIIAFVVSMIFSSIAGGKHRNTGFVIGSIIMFLAMIGLTLGGGNLVAIILAIGFYNLGSPMAGEALYKVWTQESFPIEVRSSIQGIINGTSRVCCALFAFITPALVMPNTIKLTMWCFAGVVAISFIAGLIMVNLQKKYGRAED</sequence>
<proteinExistence type="predicted"/>
<evidence type="ECO:0000256" key="3">
    <source>
        <dbReference type="ARBA" id="ARBA00022692"/>
    </source>
</evidence>
<dbReference type="PATRIC" id="fig|1423813.3.peg.1031"/>
<dbReference type="SUPFAM" id="SSF103473">
    <property type="entry name" value="MFS general substrate transporter"/>
    <property type="match status" value="1"/>
</dbReference>
<keyword evidence="2" id="KW-0813">Transport</keyword>
<evidence type="ECO:0000313" key="9">
    <source>
        <dbReference type="Proteomes" id="UP000051733"/>
    </source>
</evidence>
<evidence type="ECO:0000256" key="1">
    <source>
        <dbReference type="ARBA" id="ARBA00004651"/>
    </source>
</evidence>
<feature type="transmembrane region" description="Helical" evidence="6">
    <location>
        <begin position="302"/>
        <end position="333"/>
    </location>
</feature>
<comment type="subcellular location">
    <subcellularLocation>
        <location evidence="1">Cell membrane</location>
        <topology evidence="1">Multi-pass membrane protein</topology>
    </subcellularLocation>
</comment>
<feature type="transmembrane region" description="Helical" evidence="6">
    <location>
        <begin position="270"/>
        <end position="290"/>
    </location>
</feature>
<evidence type="ECO:0000256" key="4">
    <source>
        <dbReference type="ARBA" id="ARBA00022989"/>
    </source>
</evidence>
<dbReference type="PROSITE" id="PS50850">
    <property type="entry name" value="MFS"/>
    <property type="match status" value="1"/>
</dbReference>
<evidence type="ECO:0000256" key="6">
    <source>
        <dbReference type="SAM" id="Phobius"/>
    </source>
</evidence>
<feature type="transmembrane region" description="Helical" evidence="6">
    <location>
        <begin position="50"/>
        <end position="68"/>
    </location>
</feature>
<evidence type="ECO:0000313" key="8">
    <source>
        <dbReference type="EMBL" id="KRM61936.1"/>
    </source>
</evidence>
<dbReference type="EMBL" id="AYYY01000014">
    <property type="protein sequence ID" value="KRM61936.1"/>
    <property type="molecule type" value="Genomic_DNA"/>
</dbReference>
<evidence type="ECO:0000256" key="5">
    <source>
        <dbReference type="ARBA" id="ARBA00023136"/>
    </source>
</evidence>
<dbReference type="GO" id="GO:0005886">
    <property type="term" value="C:plasma membrane"/>
    <property type="evidence" value="ECO:0007669"/>
    <property type="project" value="UniProtKB-SubCell"/>
</dbReference>
<dbReference type="OrthoDB" id="3252866at2"/>
<keyword evidence="4 6" id="KW-1133">Transmembrane helix</keyword>
<dbReference type="AlphaFoldDB" id="A0A0R2A4I8"/>
<feature type="transmembrane region" description="Helical" evidence="6">
    <location>
        <begin position="232"/>
        <end position="250"/>
    </location>
</feature>
<gene>
    <name evidence="8" type="ORF">FC26_GL001007</name>
</gene>